<feature type="region of interest" description="Disordered" evidence="2">
    <location>
        <begin position="246"/>
        <end position="366"/>
    </location>
</feature>
<evidence type="ECO:0000256" key="1">
    <source>
        <dbReference type="PROSITE-ProRule" id="PRU00042"/>
    </source>
</evidence>
<keyword evidence="1" id="KW-0862">Zinc</keyword>
<evidence type="ECO:0000256" key="2">
    <source>
        <dbReference type="SAM" id="MobiDB-lite"/>
    </source>
</evidence>
<feature type="compositionally biased region" description="Polar residues" evidence="2">
    <location>
        <begin position="55"/>
        <end position="70"/>
    </location>
</feature>
<feature type="region of interest" description="Disordered" evidence="2">
    <location>
        <begin position="30"/>
        <end position="70"/>
    </location>
</feature>
<dbReference type="GO" id="GO:0008270">
    <property type="term" value="F:zinc ion binding"/>
    <property type="evidence" value="ECO:0007669"/>
    <property type="project" value="UniProtKB-KW"/>
</dbReference>
<dbReference type="VEuPathDB" id="FungiDB:BON22_4628"/>
<gene>
    <name evidence="4" type="ORF">CYFA0S_28e00276g</name>
</gene>
<dbReference type="Gene3D" id="3.30.160.60">
    <property type="entry name" value="Classic Zinc Finger"/>
    <property type="match status" value="1"/>
</dbReference>
<protein>
    <submittedName>
        <fullName evidence="4">CYFA0S28e00276g1_1</fullName>
    </submittedName>
</protein>
<reference evidence="4" key="1">
    <citation type="journal article" date="2014" name="Genome Announc.">
        <title>Genome sequence of the yeast Cyberlindnera fabianii (Hansenula fabianii).</title>
        <authorList>
            <person name="Freel K.C."/>
            <person name="Sarilar V."/>
            <person name="Neuveglise C."/>
            <person name="Devillers H."/>
            <person name="Friedrich A."/>
            <person name="Schacherer J."/>
        </authorList>
    </citation>
    <scope>NUCLEOTIDE SEQUENCE</scope>
    <source>
        <strain evidence="4">YJS4271</strain>
    </source>
</reference>
<dbReference type="EMBL" id="LK052913">
    <property type="protein sequence ID" value="CDR47077.1"/>
    <property type="molecule type" value="Genomic_DNA"/>
</dbReference>
<sequence>MTSLAVFPTLRRTLTDVMEDELYDVPQHFSNCQQQPSQQQQQQQPQQQQQQQQPNMNFWKQSPSFTQPKLYRNSSAMNSEEMLTIPDDYTHLPHFQPNHTTTTQPGIMSPLHNTVHPEQLQRVPSHDMYFDIPDEPRNVFNEFANPNLTTTNQNLDYDLQPMDASNQPQKLLKFNEDLTLEYFNNDDESQFVVFPGSLSPNMIPEDIEDEELSDDDDDDDFDMTYLDDSTITQIASSQLENNMLQPSQQVEQLEQPQQTQAEQPTSNTHYHPQQFLHDTRPNLSRDSTELESDVDRMSLASDDEDTSDSVLEEDEPSFKSKMKTKKRAFSISNQPQKQQLISPTPNTTTTTSEMMRSSPSDENGQHQCTLINPSNGEMCLKQFSRPYDLIRHQETIHASRKKVFRCMVCNQLEGGLSKKTFSRGDALSRHVRVKHGLTGDEVAEAIKYAKDNVEYV</sequence>
<dbReference type="InterPro" id="IPR013087">
    <property type="entry name" value="Znf_C2H2_type"/>
</dbReference>
<feature type="domain" description="C2H2-type" evidence="3">
    <location>
        <begin position="366"/>
        <end position="402"/>
    </location>
</feature>
<feature type="compositionally biased region" description="Acidic residues" evidence="2">
    <location>
        <begin position="301"/>
        <end position="315"/>
    </location>
</feature>
<dbReference type="AlphaFoldDB" id="A0A061BAV5"/>
<keyword evidence="1" id="KW-0863">Zinc-finger</keyword>
<name>A0A061BAV5_CYBFA</name>
<feature type="compositionally biased region" description="Low complexity" evidence="2">
    <location>
        <begin position="33"/>
        <end position="54"/>
    </location>
</feature>
<dbReference type="PROSITE" id="PS50157">
    <property type="entry name" value="ZINC_FINGER_C2H2_2"/>
    <property type="match status" value="1"/>
</dbReference>
<dbReference type="OrthoDB" id="3980688at2759"/>
<feature type="compositionally biased region" description="Low complexity" evidence="2">
    <location>
        <begin position="246"/>
        <end position="264"/>
    </location>
</feature>
<evidence type="ECO:0000313" key="4">
    <source>
        <dbReference type="EMBL" id="CDR47077.1"/>
    </source>
</evidence>
<feature type="compositionally biased region" description="Low complexity" evidence="2">
    <location>
        <begin position="342"/>
        <end position="360"/>
    </location>
</feature>
<organism evidence="4">
    <name type="scientific">Cyberlindnera fabianii</name>
    <name type="common">Yeast</name>
    <name type="synonym">Hansenula fabianii</name>
    <dbReference type="NCBI Taxonomy" id="36022"/>
    <lineage>
        <taxon>Eukaryota</taxon>
        <taxon>Fungi</taxon>
        <taxon>Dikarya</taxon>
        <taxon>Ascomycota</taxon>
        <taxon>Saccharomycotina</taxon>
        <taxon>Saccharomycetes</taxon>
        <taxon>Phaffomycetales</taxon>
        <taxon>Phaffomycetaceae</taxon>
        <taxon>Cyberlindnera</taxon>
    </lineage>
</organism>
<proteinExistence type="predicted"/>
<evidence type="ECO:0000259" key="3">
    <source>
        <dbReference type="PROSITE" id="PS50157"/>
    </source>
</evidence>
<accession>A0A061BAV5</accession>
<feature type="compositionally biased region" description="Polar residues" evidence="2">
    <location>
        <begin position="330"/>
        <end position="341"/>
    </location>
</feature>
<keyword evidence="1" id="KW-0479">Metal-binding</keyword>